<sequence length="144" mass="15350">MVPESNNASVQARDAAKCKNVNKICPCRRRPYSAAIGSLTLSNKSASAHTWSAVPTSCAPAALKSASVIAEPSPAPAWMSTSWPRRVSSATPAGVMATRNSLFLVSVGIPTRMITPLDTVRFSVKKVRLICKIADDNSFSRPYA</sequence>
<name>A0A655JFN5_MYCTX</name>
<dbReference type="Proteomes" id="UP000044938">
    <property type="component" value="Unassembled WGS sequence"/>
</dbReference>
<accession>A0A655JFN5</accession>
<gene>
    <name evidence="1" type="ORF">ERS007720_03376</name>
</gene>
<reference evidence="1 2" key="1">
    <citation type="submission" date="2015-03" db="EMBL/GenBank/DDBJ databases">
        <authorList>
            <consortium name="Pathogen Informatics"/>
        </authorList>
    </citation>
    <scope>NUCLEOTIDE SEQUENCE [LARGE SCALE GENOMIC DNA]</scope>
    <source>
        <strain evidence="1 2">M09401471</strain>
    </source>
</reference>
<evidence type="ECO:0000313" key="2">
    <source>
        <dbReference type="Proteomes" id="UP000044938"/>
    </source>
</evidence>
<evidence type="ECO:0000313" key="1">
    <source>
        <dbReference type="EMBL" id="COW83367.1"/>
    </source>
</evidence>
<protein>
    <submittedName>
        <fullName evidence="1">Uncharacterized protein</fullName>
    </submittedName>
</protein>
<dbReference type="AlphaFoldDB" id="A0A655JFN5"/>
<organism evidence="1 2">
    <name type="scientific">Mycobacterium tuberculosis</name>
    <dbReference type="NCBI Taxonomy" id="1773"/>
    <lineage>
        <taxon>Bacteria</taxon>
        <taxon>Bacillati</taxon>
        <taxon>Actinomycetota</taxon>
        <taxon>Actinomycetes</taxon>
        <taxon>Mycobacteriales</taxon>
        <taxon>Mycobacteriaceae</taxon>
        <taxon>Mycobacterium</taxon>
        <taxon>Mycobacterium tuberculosis complex</taxon>
    </lineage>
</organism>
<proteinExistence type="predicted"/>
<dbReference type="EMBL" id="CSAJ01000533">
    <property type="protein sequence ID" value="COW83367.1"/>
    <property type="molecule type" value="Genomic_DNA"/>
</dbReference>